<protein>
    <submittedName>
        <fullName evidence="2">Uncharacterized protein</fullName>
    </submittedName>
</protein>
<dbReference type="Proteomes" id="UP000287033">
    <property type="component" value="Unassembled WGS sequence"/>
</dbReference>
<name>A0A401RPB5_CHIPU</name>
<evidence type="ECO:0000256" key="1">
    <source>
        <dbReference type="SAM" id="MobiDB-lite"/>
    </source>
</evidence>
<comment type="caution">
    <text evidence="2">The sequence shown here is derived from an EMBL/GenBank/DDBJ whole genome shotgun (WGS) entry which is preliminary data.</text>
</comment>
<dbReference type="EMBL" id="BEZZ01001630">
    <property type="protein sequence ID" value="GCC19926.1"/>
    <property type="molecule type" value="Genomic_DNA"/>
</dbReference>
<evidence type="ECO:0000313" key="2">
    <source>
        <dbReference type="EMBL" id="GCC19926.1"/>
    </source>
</evidence>
<accession>A0A401RPB5</accession>
<feature type="region of interest" description="Disordered" evidence="1">
    <location>
        <begin position="1"/>
        <end position="69"/>
    </location>
</feature>
<proteinExistence type="predicted"/>
<dbReference type="AlphaFoldDB" id="A0A401RPB5"/>
<gene>
    <name evidence="2" type="ORF">chiPu_0018625</name>
</gene>
<keyword evidence="3" id="KW-1185">Reference proteome</keyword>
<evidence type="ECO:0000313" key="3">
    <source>
        <dbReference type="Proteomes" id="UP000287033"/>
    </source>
</evidence>
<organism evidence="2 3">
    <name type="scientific">Chiloscyllium punctatum</name>
    <name type="common">Brownbanded bambooshark</name>
    <name type="synonym">Hemiscyllium punctatum</name>
    <dbReference type="NCBI Taxonomy" id="137246"/>
    <lineage>
        <taxon>Eukaryota</taxon>
        <taxon>Metazoa</taxon>
        <taxon>Chordata</taxon>
        <taxon>Craniata</taxon>
        <taxon>Vertebrata</taxon>
        <taxon>Chondrichthyes</taxon>
        <taxon>Elasmobranchii</taxon>
        <taxon>Galeomorphii</taxon>
        <taxon>Galeoidea</taxon>
        <taxon>Orectolobiformes</taxon>
        <taxon>Hemiscylliidae</taxon>
        <taxon>Chiloscyllium</taxon>
    </lineage>
</organism>
<feature type="compositionally biased region" description="Gly residues" evidence="1">
    <location>
        <begin position="1"/>
        <end position="12"/>
    </location>
</feature>
<sequence length="69" mass="7266">MIGRCGQGGGAIGKPAATRPLNHLGQWGGGIRPLARTVTNRDRTSDENDLPIGEPAEALRSDWTEGLSI</sequence>
<reference evidence="2 3" key="1">
    <citation type="journal article" date="2018" name="Nat. Ecol. Evol.">
        <title>Shark genomes provide insights into elasmobranch evolution and the origin of vertebrates.</title>
        <authorList>
            <person name="Hara Y"/>
            <person name="Yamaguchi K"/>
            <person name="Onimaru K"/>
            <person name="Kadota M"/>
            <person name="Koyanagi M"/>
            <person name="Keeley SD"/>
            <person name="Tatsumi K"/>
            <person name="Tanaka K"/>
            <person name="Motone F"/>
            <person name="Kageyama Y"/>
            <person name="Nozu R"/>
            <person name="Adachi N"/>
            <person name="Nishimura O"/>
            <person name="Nakagawa R"/>
            <person name="Tanegashima C"/>
            <person name="Kiyatake I"/>
            <person name="Matsumoto R"/>
            <person name="Murakumo K"/>
            <person name="Nishida K"/>
            <person name="Terakita A"/>
            <person name="Kuratani S"/>
            <person name="Sato K"/>
            <person name="Hyodo S Kuraku.S."/>
        </authorList>
    </citation>
    <scope>NUCLEOTIDE SEQUENCE [LARGE SCALE GENOMIC DNA]</scope>
</reference>